<proteinExistence type="predicted"/>
<dbReference type="EMBL" id="JPXS01000042">
    <property type="protein sequence ID" value="KGQ30696.1"/>
    <property type="molecule type" value="Genomic_DNA"/>
</dbReference>
<dbReference type="AlphaFoldDB" id="A0A0A2XEC0"/>
<sequence>MIDTLIFDMGNVLIEWDPDKFLHFIETDPDRIRALHQAIFASGIWAKQDNGEFNAAQAYQSSLSLLNSSYADSLSTFYFHWFRYAQRYLTLQQIAIELKNIGYKLYILSNTSAVFDDLVSADLLPITDVIDGKVLSYQVKLVKPDNAIYQHLLDSYQLNAANCLFLDDVNENLEAAQHCGIHTLKVTNQQQAIADLLSILERKGKYRIDSLLTLNKGKNDD</sequence>
<dbReference type="PRINTS" id="PR00413">
    <property type="entry name" value="HADHALOGNASE"/>
</dbReference>
<dbReference type="InterPro" id="IPR036412">
    <property type="entry name" value="HAD-like_sf"/>
</dbReference>
<dbReference type="CDD" id="cd02603">
    <property type="entry name" value="HAD_sEH-N_like"/>
    <property type="match status" value="1"/>
</dbReference>
<dbReference type="SUPFAM" id="SSF56784">
    <property type="entry name" value="HAD-like"/>
    <property type="match status" value="1"/>
</dbReference>
<organism evidence="1 2">
    <name type="scientific">Gallibacterium anatis</name>
    <dbReference type="NCBI Taxonomy" id="750"/>
    <lineage>
        <taxon>Bacteria</taxon>
        <taxon>Pseudomonadati</taxon>
        <taxon>Pseudomonadota</taxon>
        <taxon>Gammaproteobacteria</taxon>
        <taxon>Pasteurellales</taxon>
        <taxon>Pasteurellaceae</taxon>
        <taxon>Gallibacterium</taxon>
    </lineage>
</organism>
<dbReference type="NCBIfam" id="TIGR01509">
    <property type="entry name" value="HAD-SF-IA-v3"/>
    <property type="match status" value="1"/>
</dbReference>
<evidence type="ECO:0000313" key="1">
    <source>
        <dbReference type="EMBL" id="KGQ30696.1"/>
    </source>
</evidence>
<gene>
    <name evidence="1" type="ORF">JP32_08385</name>
</gene>
<dbReference type="SFLD" id="SFLDG01129">
    <property type="entry name" value="C1.5:_HAD__Beta-PGM__Phosphata"/>
    <property type="match status" value="1"/>
</dbReference>
<protein>
    <submittedName>
        <fullName evidence="1">Uncharacterized protein</fullName>
    </submittedName>
</protein>
<dbReference type="InterPro" id="IPR023198">
    <property type="entry name" value="PGP-like_dom2"/>
</dbReference>
<accession>A0A0A2XEC0</accession>
<dbReference type="SFLD" id="SFLDS00003">
    <property type="entry name" value="Haloacid_Dehalogenase"/>
    <property type="match status" value="1"/>
</dbReference>
<dbReference type="Pfam" id="PF00702">
    <property type="entry name" value="Hydrolase"/>
    <property type="match status" value="1"/>
</dbReference>
<dbReference type="InterPro" id="IPR023214">
    <property type="entry name" value="HAD_sf"/>
</dbReference>
<dbReference type="InterPro" id="IPR006439">
    <property type="entry name" value="HAD-SF_hydro_IA"/>
</dbReference>
<dbReference type="PANTHER" id="PTHR43611">
    <property type="entry name" value="ALPHA-D-GLUCOSE 1-PHOSPHATE PHOSPHATASE"/>
    <property type="match status" value="1"/>
</dbReference>
<name>A0A0A2XEC0_9PAST</name>
<dbReference type="PANTHER" id="PTHR43611:SF3">
    <property type="entry name" value="FLAVIN MONONUCLEOTIDE HYDROLASE 1, CHLOROPLATIC"/>
    <property type="match status" value="1"/>
</dbReference>
<dbReference type="Gene3D" id="3.40.50.1000">
    <property type="entry name" value="HAD superfamily/HAD-like"/>
    <property type="match status" value="1"/>
</dbReference>
<reference evidence="1 2" key="1">
    <citation type="submission" date="2014-08" db="EMBL/GenBank/DDBJ databases">
        <title>Chaperone-usher fimbriae in a diverse selection of Gallibacterium genomes.</title>
        <authorList>
            <person name="Kudirkiene E."/>
            <person name="Bager R.J."/>
            <person name="Johnson T.J."/>
            <person name="Bojesen A.M."/>
        </authorList>
    </citation>
    <scope>NUCLEOTIDE SEQUENCE [LARGE SCALE GENOMIC DNA]</scope>
    <source>
        <strain evidence="1 2">20558/3kl.</strain>
    </source>
</reference>
<dbReference type="Proteomes" id="UP000030526">
    <property type="component" value="Unassembled WGS sequence"/>
</dbReference>
<dbReference type="Gene3D" id="1.10.150.240">
    <property type="entry name" value="Putative phosphatase, domain 2"/>
    <property type="match status" value="1"/>
</dbReference>
<evidence type="ECO:0000313" key="2">
    <source>
        <dbReference type="Proteomes" id="UP000030526"/>
    </source>
</evidence>
<comment type="caution">
    <text evidence="1">The sequence shown here is derived from an EMBL/GenBank/DDBJ whole genome shotgun (WGS) entry which is preliminary data.</text>
</comment>